<reference evidence="2" key="1">
    <citation type="submission" date="2016-10" db="EMBL/GenBank/DDBJ databases">
        <authorList>
            <person name="Varghese N."/>
            <person name="Submissions S."/>
        </authorList>
    </citation>
    <scope>NUCLEOTIDE SEQUENCE [LARGE SCALE GENOMIC DNA]</scope>
    <source>
        <strain evidence="2">DSM 19110</strain>
    </source>
</reference>
<dbReference type="EMBL" id="FNGY01000003">
    <property type="protein sequence ID" value="SDM26274.1"/>
    <property type="molecule type" value="Genomic_DNA"/>
</dbReference>
<sequence>MANIDYAKLLRDRRLDIAIGIGYEFAGEIPGFSNELNVIVAILKANRFVKKTIAAADPYYDTYFLRKKFTGANLQPIDIDIYIYLTSSHKKAPAQVFASFLATSEIVIYSGHARVGIGPDFDDEKSSAQNFIIGLNSAAHLKGQISTQQSPHDLSSLTKYRKAVSDRKDNDLENISKKNLFREDLYQVWFFNACTSIDYVEEIRGKWSVKDKARKHGLVTTADGKMKSKENLVLFGTKYSVVADASRILTKLLEGKTMDDIIKAMNEYEKTLSPEHKNRKSIYFSD</sequence>
<evidence type="ECO:0000313" key="1">
    <source>
        <dbReference type="EMBL" id="SDM26274.1"/>
    </source>
</evidence>
<name>A0A1G9RSY2_9SPHI</name>
<accession>A0A1G9RSY2</accession>
<dbReference type="RefSeq" id="WP_074605995.1">
    <property type="nucleotide sequence ID" value="NZ_FNGY01000003.1"/>
</dbReference>
<proteinExistence type="predicted"/>
<dbReference type="Proteomes" id="UP000183200">
    <property type="component" value="Unassembled WGS sequence"/>
</dbReference>
<keyword evidence="2" id="KW-1185">Reference proteome</keyword>
<protein>
    <submittedName>
        <fullName evidence="1">Uncharacterized protein</fullName>
    </submittedName>
</protein>
<organism evidence="1 2">
    <name type="scientific">Pedobacter steynii</name>
    <dbReference type="NCBI Taxonomy" id="430522"/>
    <lineage>
        <taxon>Bacteria</taxon>
        <taxon>Pseudomonadati</taxon>
        <taxon>Bacteroidota</taxon>
        <taxon>Sphingobacteriia</taxon>
        <taxon>Sphingobacteriales</taxon>
        <taxon>Sphingobacteriaceae</taxon>
        <taxon>Pedobacter</taxon>
    </lineage>
</organism>
<evidence type="ECO:0000313" key="2">
    <source>
        <dbReference type="Proteomes" id="UP000183200"/>
    </source>
</evidence>
<gene>
    <name evidence="1" type="ORF">SAMN05421820_103345</name>
</gene>
<dbReference type="AlphaFoldDB" id="A0A1G9RSY2"/>
<dbReference type="OrthoDB" id="5400814at2"/>